<name>A0A1H4C4G2_XYLRU</name>
<proteinExistence type="predicted"/>
<evidence type="ECO:0000313" key="2">
    <source>
        <dbReference type="EMBL" id="SEA55227.1"/>
    </source>
</evidence>
<feature type="transmembrane region" description="Helical" evidence="1">
    <location>
        <begin position="336"/>
        <end position="356"/>
    </location>
</feature>
<feature type="transmembrane region" description="Helical" evidence="1">
    <location>
        <begin position="6"/>
        <end position="26"/>
    </location>
</feature>
<sequence>MENTPALILNLVLAIICIWHIIASYLAKDKTKLWSPITFLSLTYLYYCVIPMFETDGFLNGISSAPYVSLFHFAALLSFVSILFGFHTLNYSLHLNKRKWVDCFNKINYKKLAVILFVIALACYIPIRGFRFNIIINDSDISETLWDEQGLNYYFASTISLFVTSCSLLIARFKENKILFIIIFWITLVTYIVSGFRYRIVILVISMFTTYYLYDRSRKIRVVPVFFVGFVFYILFNVMDVARSYGSGLRAESIQEVVITKKAGETDHVYNYSAIMIGRYQESGRLDYFDPIINAICFPLPRLIFPWKPKAEYAFEGSDFAMRGNAGSAYMGFVEAFMAFSWIGIIINGIFVGWLARRFWNFYRKYPDSMVAIITLAIFNGFTYVIVSRGYLSMQLNVFLYFICLPLLFVRLINKVVNYSHKC</sequence>
<feature type="transmembrane region" description="Helical" evidence="1">
    <location>
        <begin position="151"/>
        <end position="171"/>
    </location>
</feature>
<feature type="transmembrane region" description="Helical" evidence="1">
    <location>
        <begin position="222"/>
        <end position="239"/>
    </location>
</feature>
<keyword evidence="1" id="KW-0472">Membrane</keyword>
<evidence type="ECO:0000313" key="3">
    <source>
        <dbReference type="Proteomes" id="UP000182257"/>
    </source>
</evidence>
<gene>
    <name evidence="2" type="ORF">SAMN05216462_1763</name>
</gene>
<dbReference type="EMBL" id="FNRF01000003">
    <property type="protein sequence ID" value="SEA55227.1"/>
    <property type="molecule type" value="Genomic_DNA"/>
</dbReference>
<dbReference type="Pfam" id="PF14296">
    <property type="entry name" value="O-ag_pol_Wzy"/>
    <property type="match status" value="1"/>
</dbReference>
<feature type="transmembrane region" description="Helical" evidence="1">
    <location>
        <begin position="393"/>
        <end position="413"/>
    </location>
</feature>
<keyword evidence="1" id="KW-1133">Transmembrane helix</keyword>
<keyword evidence="1" id="KW-0812">Transmembrane</keyword>
<evidence type="ECO:0000256" key="1">
    <source>
        <dbReference type="SAM" id="Phobius"/>
    </source>
</evidence>
<feature type="transmembrane region" description="Helical" evidence="1">
    <location>
        <begin position="33"/>
        <end position="53"/>
    </location>
</feature>
<dbReference type="InterPro" id="IPR029468">
    <property type="entry name" value="O-ag_pol_Wzy"/>
</dbReference>
<feature type="transmembrane region" description="Helical" evidence="1">
    <location>
        <begin position="65"/>
        <end position="91"/>
    </location>
</feature>
<dbReference type="AlphaFoldDB" id="A0A1H4C4G2"/>
<feature type="transmembrane region" description="Helical" evidence="1">
    <location>
        <begin position="178"/>
        <end position="194"/>
    </location>
</feature>
<feature type="transmembrane region" description="Helical" evidence="1">
    <location>
        <begin position="368"/>
        <end position="387"/>
    </location>
</feature>
<accession>A0A1H4C4G2</accession>
<organism evidence="2 3">
    <name type="scientific">Xylanibacter ruminicola</name>
    <name type="common">Prevotella ruminicola</name>
    <dbReference type="NCBI Taxonomy" id="839"/>
    <lineage>
        <taxon>Bacteria</taxon>
        <taxon>Pseudomonadati</taxon>
        <taxon>Bacteroidota</taxon>
        <taxon>Bacteroidia</taxon>
        <taxon>Bacteroidales</taxon>
        <taxon>Prevotellaceae</taxon>
        <taxon>Xylanibacter</taxon>
    </lineage>
</organism>
<feature type="transmembrane region" description="Helical" evidence="1">
    <location>
        <begin position="112"/>
        <end position="131"/>
    </location>
</feature>
<protein>
    <submittedName>
        <fullName evidence="2">Oligosaccharide repeat unit polymerase</fullName>
    </submittedName>
</protein>
<dbReference type="RefSeq" id="WP_074761125.1">
    <property type="nucleotide sequence ID" value="NZ_FNRF01000003.1"/>
</dbReference>
<dbReference type="Proteomes" id="UP000182257">
    <property type="component" value="Unassembled WGS sequence"/>
</dbReference>
<reference evidence="2 3" key="1">
    <citation type="submission" date="2016-10" db="EMBL/GenBank/DDBJ databases">
        <authorList>
            <person name="de Groot N.N."/>
        </authorList>
    </citation>
    <scope>NUCLEOTIDE SEQUENCE [LARGE SCALE GENOMIC DNA]</scope>
    <source>
        <strain evidence="2 3">D31d</strain>
    </source>
</reference>
<dbReference type="NCBIfam" id="TIGR04370">
    <property type="entry name" value="glyco_rpt_poly"/>
    <property type="match status" value="1"/>
</dbReference>